<dbReference type="EMBL" id="JALLAZ020000685">
    <property type="protein sequence ID" value="KAL3789324.1"/>
    <property type="molecule type" value="Genomic_DNA"/>
</dbReference>
<dbReference type="Proteomes" id="UP001530315">
    <property type="component" value="Unassembled WGS sequence"/>
</dbReference>
<proteinExistence type="predicted"/>
<protein>
    <submittedName>
        <fullName evidence="1">Uncharacterized protein</fullName>
    </submittedName>
</protein>
<keyword evidence="2" id="KW-1185">Reference proteome</keyword>
<sequence>MASFGVIGIECGCKGLVHLGVARHQRGPWVGRGRRRRLDGRRASPP</sequence>
<evidence type="ECO:0000313" key="1">
    <source>
        <dbReference type="EMBL" id="KAL3789324.1"/>
    </source>
</evidence>
<dbReference type="AlphaFoldDB" id="A0ABD3PMQ2"/>
<name>A0ABD3PMQ2_9STRA</name>
<organism evidence="1 2">
    <name type="scientific">Stephanodiscus triporus</name>
    <dbReference type="NCBI Taxonomy" id="2934178"/>
    <lineage>
        <taxon>Eukaryota</taxon>
        <taxon>Sar</taxon>
        <taxon>Stramenopiles</taxon>
        <taxon>Ochrophyta</taxon>
        <taxon>Bacillariophyta</taxon>
        <taxon>Coscinodiscophyceae</taxon>
        <taxon>Thalassiosirophycidae</taxon>
        <taxon>Stephanodiscales</taxon>
        <taxon>Stephanodiscaceae</taxon>
        <taxon>Stephanodiscus</taxon>
    </lineage>
</organism>
<gene>
    <name evidence="1" type="ORF">ACHAW5_007671</name>
</gene>
<reference evidence="1 2" key="1">
    <citation type="submission" date="2024-10" db="EMBL/GenBank/DDBJ databases">
        <title>Updated reference genomes for cyclostephanoid diatoms.</title>
        <authorList>
            <person name="Roberts W.R."/>
            <person name="Alverson A.J."/>
        </authorList>
    </citation>
    <scope>NUCLEOTIDE SEQUENCE [LARGE SCALE GENOMIC DNA]</scope>
    <source>
        <strain evidence="1 2">AJA276-08</strain>
    </source>
</reference>
<comment type="caution">
    <text evidence="1">The sequence shown here is derived from an EMBL/GenBank/DDBJ whole genome shotgun (WGS) entry which is preliminary data.</text>
</comment>
<evidence type="ECO:0000313" key="2">
    <source>
        <dbReference type="Proteomes" id="UP001530315"/>
    </source>
</evidence>
<accession>A0ABD3PMQ2</accession>